<feature type="transmembrane region" description="Helical" evidence="1">
    <location>
        <begin position="96"/>
        <end position="117"/>
    </location>
</feature>
<feature type="transmembrane region" description="Helical" evidence="1">
    <location>
        <begin position="55"/>
        <end position="75"/>
    </location>
</feature>
<organism evidence="2 3">
    <name type="scientific">Mariniradius saccharolyticus AK6</name>
    <dbReference type="NCBI Taxonomy" id="1239962"/>
    <lineage>
        <taxon>Bacteria</taxon>
        <taxon>Pseudomonadati</taxon>
        <taxon>Bacteroidota</taxon>
        <taxon>Cytophagia</taxon>
        <taxon>Cytophagales</taxon>
        <taxon>Cyclobacteriaceae</taxon>
        <taxon>Mariniradius</taxon>
    </lineage>
</organism>
<feature type="transmembrane region" description="Helical" evidence="1">
    <location>
        <begin position="373"/>
        <end position="392"/>
    </location>
</feature>
<sequence length="459" mass="52754">MVLTLFAVSNFGLVTYFLAITLIGFLVLFLANSNLINIAFLVFLPTNDIFHKEDFLFSFLGLKQILASFVILFFLKNWRYIKPRYSAIRSSKKYKHLLGALDTILIVLIFYFNYTYFKNAFFGIHGYSIESAVLKSINMTLQLMACLCVIRTALCKMQLQQINSVMISSITLMIIFSAFSPLLPSLGFRSLGTEKSEFEQVGFERFSGIVADGDSNTLSVYLTLAVGICLLFYIYYQKKIYILYPVPLIILIGIAGSRTGIIALVVMLLVFFALVKNQHSSRTKIQLLLFLPFIIVVSIPFFELIINRFELINEQFDINSTSNRIGKWALYVTFLWQHKTYLLTGARSELLISWDSQYYSAHNAFITITYNSGLLFSLAFLTSIGLFIWFSYKNKMYEHLMISIPSFILMNTVSDLGIIYSMLLFSIILIRNRFFFEYRNFRAKMGNPEKMKNALVTSP</sequence>
<keyword evidence="1" id="KW-1133">Transmembrane helix</keyword>
<feature type="transmembrane region" description="Helical" evidence="1">
    <location>
        <begin position="404"/>
        <end position="430"/>
    </location>
</feature>
<feature type="transmembrane region" description="Helical" evidence="1">
    <location>
        <begin position="137"/>
        <end position="154"/>
    </location>
</feature>
<evidence type="ECO:0008006" key="4">
    <source>
        <dbReference type="Google" id="ProtNLM"/>
    </source>
</evidence>
<keyword evidence="3" id="KW-1185">Reference proteome</keyword>
<comment type="caution">
    <text evidence="2">The sequence shown here is derived from an EMBL/GenBank/DDBJ whole genome shotgun (WGS) entry which is preliminary data.</text>
</comment>
<proteinExistence type="predicted"/>
<dbReference type="EMBL" id="AMZY02000009">
    <property type="protein sequence ID" value="EMS33459.1"/>
    <property type="molecule type" value="Genomic_DNA"/>
</dbReference>
<feature type="transmembrane region" description="Helical" evidence="1">
    <location>
        <begin position="248"/>
        <end position="275"/>
    </location>
</feature>
<accession>M7XF23</accession>
<feature type="transmembrane region" description="Helical" evidence="1">
    <location>
        <begin position="12"/>
        <end position="43"/>
    </location>
</feature>
<dbReference type="Proteomes" id="UP000010953">
    <property type="component" value="Unassembled WGS sequence"/>
</dbReference>
<protein>
    <recommendedName>
        <fullName evidence="4">O-antigen polymerase</fullName>
    </recommendedName>
</protein>
<reference evidence="2" key="1">
    <citation type="submission" date="2013-01" db="EMBL/GenBank/DDBJ databases">
        <title>Genome assembly of Mariniradius saccharolyticus AK6.</title>
        <authorList>
            <person name="Vaidya B."/>
            <person name="Khatri I."/>
            <person name="Tanuku N.R.S."/>
            <person name="Subramanian S."/>
            <person name="Pinnaka A."/>
        </authorList>
    </citation>
    <scope>NUCLEOTIDE SEQUENCE [LARGE SCALE GENOMIC DNA]</scope>
    <source>
        <strain evidence="2">AK6</strain>
    </source>
</reference>
<evidence type="ECO:0000256" key="1">
    <source>
        <dbReference type="SAM" id="Phobius"/>
    </source>
</evidence>
<keyword evidence="1" id="KW-0812">Transmembrane</keyword>
<feature type="transmembrane region" description="Helical" evidence="1">
    <location>
        <begin position="218"/>
        <end position="236"/>
    </location>
</feature>
<evidence type="ECO:0000313" key="3">
    <source>
        <dbReference type="Proteomes" id="UP000010953"/>
    </source>
</evidence>
<evidence type="ECO:0000313" key="2">
    <source>
        <dbReference type="EMBL" id="EMS33459.1"/>
    </source>
</evidence>
<feature type="transmembrane region" description="Helical" evidence="1">
    <location>
        <begin position="166"/>
        <end position="183"/>
    </location>
</feature>
<dbReference type="InParanoid" id="M7XF23"/>
<feature type="transmembrane region" description="Helical" evidence="1">
    <location>
        <begin position="287"/>
        <end position="306"/>
    </location>
</feature>
<dbReference type="AlphaFoldDB" id="M7XF23"/>
<gene>
    <name evidence="2" type="ORF">C943_04337</name>
</gene>
<dbReference type="STRING" id="1239962.C943_04337"/>
<keyword evidence="1" id="KW-0472">Membrane</keyword>
<name>M7XF23_9BACT</name>